<evidence type="ECO:0000313" key="1">
    <source>
        <dbReference type="EMBL" id="KAG2305002.1"/>
    </source>
</evidence>
<proteinExistence type="predicted"/>
<accession>A0A8X7SER7</accession>
<dbReference type="Proteomes" id="UP000886595">
    <property type="component" value="Unassembled WGS sequence"/>
</dbReference>
<reference evidence="1 2" key="1">
    <citation type="submission" date="2020-02" db="EMBL/GenBank/DDBJ databases">
        <authorList>
            <person name="Ma Q."/>
            <person name="Huang Y."/>
            <person name="Song X."/>
            <person name="Pei D."/>
        </authorList>
    </citation>
    <scope>NUCLEOTIDE SEQUENCE [LARGE SCALE GENOMIC DNA]</scope>
    <source>
        <strain evidence="1">Sxm20200214</strain>
        <tissue evidence="1">Leaf</tissue>
    </source>
</reference>
<dbReference type="EMBL" id="JAAMPC010000007">
    <property type="protein sequence ID" value="KAG2305002.1"/>
    <property type="molecule type" value="Genomic_DNA"/>
</dbReference>
<comment type="caution">
    <text evidence="1">The sequence shown here is derived from an EMBL/GenBank/DDBJ whole genome shotgun (WGS) entry which is preliminary data.</text>
</comment>
<sequence length="69" mass="7625">MIRTVKMTCVSSASTRPSPLGDIAGAAPLQISFRRSSKNRRASVETNTFLQRFIFTSESFIDPIEISSD</sequence>
<evidence type="ECO:0000313" key="2">
    <source>
        <dbReference type="Proteomes" id="UP000886595"/>
    </source>
</evidence>
<dbReference type="AlphaFoldDB" id="A0A8X7SER7"/>
<gene>
    <name evidence="1" type="ORF">Bca52824_033653</name>
</gene>
<organism evidence="1 2">
    <name type="scientific">Brassica carinata</name>
    <name type="common">Ethiopian mustard</name>
    <name type="synonym">Abyssinian cabbage</name>
    <dbReference type="NCBI Taxonomy" id="52824"/>
    <lineage>
        <taxon>Eukaryota</taxon>
        <taxon>Viridiplantae</taxon>
        <taxon>Streptophyta</taxon>
        <taxon>Embryophyta</taxon>
        <taxon>Tracheophyta</taxon>
        <taxon>Spermatophyta</taxon>
        <taxon>Magnoliopsida</taxon>
        <taxon>eudicotyledons</taxon>
        <taxon>Gunneridae</taxon>
        <taxon>Pentapetalae</taxon>
        <taxon>rosids</taxon>
        <taxon>malvids</taxon>
        <taxon>Brassicales</taxon>
        <taxon>Brassicaceae</taxon>
        <taxon>Brassiceae</taxon>
        <taxon>Brassica</taxon>
    </lineage>
</organism>
<name>A0A8X7SER7_BRACI</name>
<protein>
    <submittedName>
        <fullName evidence="1">Uncharacterized protein</fullName>
    </submittedName>
</protein>
<keyword evidence="2" id="KW-1185">Reference proteome</keyword>